<protein>
    <submittedName>
        <fullName evidence="8">Tetracycline resistance MFS efflux pump</fullName>
    </submittedName>
</protein>
<feature type="transmembrane region" description="Helical" evidence="6">
    <location>
        <begin position="132"/>
        <end position="154"/>
    </location>
</feature>
<feature type="transmembrane region" description="Helical" evidence="6">
    <location>
        <begin position="160"/>
        <end position="180"/>
    </location>
</feature>
<proteinExistence type="predicted"/>
<dbReference type="Proteomes" id="UP000612362">
    <property type="component" value="Unassembled WGS sequence"/>
</dbReference>
<dbReference type="GO" id="GO:0005886">
    <property type="term" value="C:plasma membrane"/>
    <property type="evidence" value="ECO:0007669"/>
    <property type="project" value="UniProtKB-SubCell"/>
</dbReference>
<feature type="transmembrane region" description="Helical" evidence="6">
    <location>
        <begin position="99"/>
        <end position="120"/>
    </location>
</feature>
<dbReference type="PANTHER" id="PTHR23504">
    <property type="entry name" value="MAJOR FACILITATOR SUPERFAMILY DOMAIN-CONTAINING PROTEIN 10"/>
    <property type="match status" value="1"/>
</dbReference>
<evidence type="ECO:0000259" key="7">
    <source>
        <dbReference type="PROSITE" id="PS50850"/>
    </source>
</evidence>
<name>A0A8J3HUB1_9CHLR</name>
<dbReference type="InterPro" id="IPR001958">
    <property type="entry name" value="Tet-R_TetA/multi-R_MdtG-like"/>
</dbReference>
<comment type="caution">
    <text evidence="8">The sequence shown here is derived from an EMBL/GenBank/DDBJ whole genome shotgun (WGS) entry which is preliminary data.</text>
</comment>
<feature type="transmembrane region" description="Helical" evidence="6">
    <location>
        <begin position="256"/>
        <end position="274"/>
    </location>
</feature>
<keyword evidence="9" id="KW-1185">Reference proteome</keyword>
<gene>
    <name evidence="8" type="ORF">KSX_15790</name>
</gene>
<accession>A0A8J3HUB1</accession>
<sequence length="417" mass="44129">MNKQQRTALLLMTLTVLIDIAGFGLVIPLLPFWAEHFGADAFTIGMLTSLYALAQFLFTPILGSLSDRYGRKPVIIISLIIEALSFVFTALAGSLPMLLLARFIGGLGASNIGSAQAFVADVTPPEKRAQGMGMIGAAIGLGFVIGPAFGGALATSNQALPFWIAATVAVINALLVLAFLPETHKGSARETKPQNTRSFRRGVGVLFSGWRTATHYPAILTLILVNLIYTIAFTGMENIFPLFTQHYFMWGATQNAYVFTYIGIIVVIMQGGLVNRLVKRWQERGVLLSGLVLMAVGLISLAFSTQLSWLLITLGLLSIGDGAVSPTISTLLSFASPGESQGELLGLSQGFAGLARIIGPLIAGGIYKISSTGMPFIVGGILVVLAALIAVPMLSRVQKPIQPVEVGVPESASSAHD</sequence>
<dbReference type="InterPro" id="IPR036259">
    <property type="entry name" value="MFS_trans_sf"/>
</dbReference>
<evidence type="ECO:0000256" key="3">
    <source>
        <dbReference type="ARBA" id="ARBA00022692"/>
    </source>
</evidence>
<evidence type="ECO:0000256" key="1">
    <source>
        <dbReference type="ARBA" id="ARBA00004651"/>
    </source>
</evidence>
<keyword evidence="4 6" id="KW-1133">Transmembrane helix</keyword>
<evidence type="ECO:0000313" key="9">
    <source>
        <dbReference type="Proteomes" id="UP000612362"/>
    </source>
</evidence>
<feature type="transmembrane region" description="Helical" evidence="6">
    <location>
        <begin position="373"/>
        <end position="394"/>
    </location>
</feature>
<dbReference type="PANTHER" id="PTHR23504:SF15">
    <property type="entry name" value="MAJOR FACILITATOR SUPERFAMILY (MFS) PROFILE DOMAIN-CONTAINING PROTEIN"/>
    <property type="match status" value="1"/>
</dbReference>
<dbReference type="PRINTS" id="PR01035">
    <property type="entry name" value="TCRTETA"/>
</dbReference>
<dbReference type="Pfam" id="PF07690">
    <property type="entry name" value="MFS_1"/>
    <property type="match status" value="1"/>
</dbReference>
<dbReference type="PROSITE" id="PS50850">
    <property type="entry name" value="MFS"/>
    <property type="match status" value="1"/>
</dbReference>
<reference evidence="8" key="1">
    <citation type="submission" date="2020-10" db="EMBL/GenBank/DDBJ databases">
        <title>Taxonomic study of unclassified bacteria belonging to the class Ktedonobacteria.</title>
        <authorList>
            <person name="Yabe S."/>
            <person name="Wang C.M."/>
            <person name="Zheng Y."/>
            <person name="Sakai Y."/>
            <person name="Cavaletti L."/>
            <person name="Monciardini P."/>
            <person name="Donadio S."/>
        </authorList>
    </citation>
    <scope>NUCLEOTIDE SEQUENCE</scope>
    <source>
        <strain evidence="8">SOSP1-1</strain>
    </source>
</reference>
<feature type="transmembrane region" description="Helical" evidence="6">
    <location>
        <begin position="74"/>
        <end position="93"/>
    </location>
</feature>
<feature type="domain" description="Major facilitator superfamily (MFS) profile" evidence="7">
    <location>
        <begin position="8"/>
        <end position="398"/>
    </location>
</feature>
<organism evidence="8 9">
    <name type="scientific">Ktedonospora formicarum</name>
    <dbReference type="NCBI Taxonomy" id="2778364"/>
    <lineage>
        <taxon>Bacteria</taxon>
        <taxon>Bacillati</taxon>
        <taxon>Chloroflexota</taxon>
        <taxon>Ktedonobacteria</taxon>
        <taxon>Ktedonobacterales</taxon>
        <taxon>Ktedonobacteraceae</taxon>
        <taxon>Ktedonospora</taxon>
    </lineage>
</organism>
<feature type="transmembrane region" description="Helical" evidence="6">
    <location>
        <begin position="7"/>
        <end position="30"/>
    </location>
</feature>
<comment type="subcellular location">
    <subcellularLocation>
        <location evidence="1">Cell membrane</location>
        <topology evidence="1">Multi-pass membrane protein</topology>
    </subcellularLocation>
</comment>
<dbReference type="GO" id="GO:0022857">
    <property type="term" value="F:transmembrane transporter activity"/>
    <property type="evidence" value="ECO:0007669"/>
    <property type="project" value="InterPro"/>
</dbReference>
<evidence type="ECO:0000256" key="4">
    <source>
        <dbReference type="ARBA" id="ARBA00022989"/>
    </source>
</evidence>
<dbReference type="InterPro" id="IPR011701">
    <property type="entry name" value="MFS"/>
</dbReference>
<evidence type="ECO:0000313" key="8">
    <source>
        <dbReference type="EMBL" id="GHO43416.1"/>
    </source>
</evidence>
<keyword evidence="3 6" id="KW-0812">Transmembrane</keyword>
<dbReference type="InterPro" id="IPR020846">
    <property type="entry name" value="MFS_dom"/>
</dbReference>
<dbReference type="Gene3D" id="1.20.1250.20">
    <property type="entry name" value="MFS general substrate transporter like domains"/>
    <property type="match status" value="1"/>
</dbReference>
<feature type="transmembrane region" description="Helical" evidence="6">
    <location>
        <begin position="42"/>
        <end position="62"/>
    </location>
</feature>
<dbReference type="SUPFAM" id="SSF103473">
    <property type="entry name" value="MFS general substrate transporter"/>
    <property type="match status" value="1"/>
</dbReference>
<feature type="transmembrane region" description="Helical" evidence="6">
    <location>
        <begin position="286"/>
        <end position="303"/>
    </location>
</feature>
<evidence type="ECO:0000256" key="5">
    <source>
        <dbReference type="ARBA" id="ARBA00023136"/>
    </source>
</evidence>
<dbReference type="AlphaFoldDB" id="A0A8J3HUB1"/>
<keyword evidence="5 6" id="KW-0472">Membrane</keyword>
<evidence type="ECO:0000256" key="6">
    <source>
        <dbReference type="SAM" id="Phobius"/>
    </source>
</evidence>
<keyword evidence="2" id="KW-0813">Transport</keyword>
<dbReference type="EMBL" id="BNJF01000001">
    <property type="protein sequence ID" value="GHO43416.1"/>
    <property type="molecule type" value="Genomic_DNA"/>
</dbReference>
<evidence type="ECO:0000256" key="2">
    <source>
        <dbReference type="ARBA" id="ARBA00022448"/>
    </source>
</evidence>
<feature type="transmembrane region" description="Helical" evidence="6">
    <location>
        <begin position="216"/>
        <end position="236"/>
    </location>
</feature>
<dbReference type="RefSeq" id="WP_220192890.1">
    <property type="nucleotide sequence ID" value="NZ_BNJF01000001.1"/>
</dbReference>